<comment type="caution">
    <text evidence="1">The sequence shown here is derived from an EMBL/GenBank/DDBJ whole genome shotgun (WGS) entry which is preliminary data.</text>
</comment>
<gene>
    <name evidence="1" type="ORF">B296_00009269</name>
</gene>
<proteinExistence type="predicted"/>
<protein>
    <submittedName>
        <fullName evidence="1">Uncharacterized protein</fullName>
    </submittedName>
</protein>
<accession>A0A427ALU4</accession>
<evidence type="ECO:0000313" key="2">
    <source>
        <dbReference type="Proteomes" id="UP000287651"/>
    </source>
</evidence>
<dbReference type="Proteomes" id="UP000287651">
    <property type="component" value="Unassembled WGS sequence"/>
</dbReference>
<sequence>MWSGLHVHNQLSRTQSSWKTGGDCTARGVVVVKGLFPRPVVGFLQEKTFVGERERSNKVPPMAKLALWMIVSPTPFSGIRAFFSVLQEWS</sequence>
<evidence type="ECO:0000313" key="1">
    <source>
        <dbReference type="EMBL" id="RRT77238.1"/>
    </source>
</evidence>
<organism evidence="1 2">
    <name type="scientific">Ensete ventricosum</name>
    <name type="common">Abyssinian banana</name>
    <name type="synonym">Musa ensete</name>
    <dbReference type="NCBI Taxonomy" id="4639"/>
    <lineage>
        <taxon>Eukaryota</taxon>
        <taxon>Viridiplantae</taxon>
        <taxon>Streptophyta</taxon>
        <taxon>Embryophyta</taxon>
        <taxon>Tracheophyta</taxon>
        <taxon>Spermatophyta</taxon>
        <taxon>Magnoliopsida</taxon>
        <taxon>Liliopsida</taxon>
        <taxon>Zingiberales</taxon>
        <taxon>Musaceae</taxon>
        <taxon>Ensete</taxon>
    </lineage>
</organism>
<dbReference type="EMBL" id="AMZH03001977">
    <property type="protein sequence ID" value="RRT77238.1"/>
    <property type="molecule type" value="Genomic_DNA"/>
</dbReference>
<name>A0A427ALU4_ENSVE</name>
<dbReference type="AlphaFoldDB" id="A0A427ALU4"/>
<reference evidence="1 2" key="1">
    <citation type="journal article" date="2014" name="Agronomy (Basel)">
        <title>A Draft Genome Sequence for Ensete ventricosum, the Drought-Tolerant Tree Against Hunger.</title>
        <authorList>
            <person name="Harrison J."/>
            <person name="Moore K.A."/>
            <person name="Paszkiewicz K."/>
            <person name="Jones T."/>
            <person name="Grant M."/>
            <person name="Ambacheew D."/>
            <person name="Muzemil S."/>
            <person name="Studholme D.J."/>
        </authorList>
    </citation>
    <scope>NUCLEOTIDE SEQUENCE [LARGE SCALE GENOMIC DNA]</scope>
</reference>